<dbReference type="InterPro" id="IPR036770">
    <property type="entry name" value="Ankyrin_rpt-contain_sf"/>
</dbReference>
<dbReference type="PROSITE" id="PS00107">
    <property type="entry name" value="PROTEIN_KINASE_ATP"/>
    <property type="match status" value="1"/>
</dbReference>
<dbReference type="SMART" id="SM00248">
    <property type="entry name" value="ANK"/>
    <property type="match status" value="10"/>
</dbReference>
<keyword evidence="3 6" id="KW-0067">ATP-binding</keyword>
<organism evidence="9">
    <name type="scientific">Chromera velia CCMP2878</name>
    <dbReference type="NCBI Taxonomy" id="1169474"/>
    <lineage>
        <taxon>Eukaryota</taxon>
        <taxon>Sar</taxon>
        <taxon>Alveolata</taxon>
        <taxon>Colpodellida</taxon>
        <taxon>Chromeraceae</taxon>
        <taxon>Chromera</taxon>
    </lineage>
</organism>
<evidence type="ECO:0000256" key="3">
    <source>
        <dbReference type="ARBA" id="ARBA00022840"/>
    </source>
</evidence>
<feature type="domain" description="Protein kinase" evidence="8">
    <location>
        <begin position="203"/>
        <end position="485"/>
    </location>
</feature>
<dbReference type="PROSITE" id="PS00108">
    <property type="entry name" value="PROTEIN_KINASE_ST"/>
    <property type="match status" value="1"/>
</dbReference>
<dbReference type="InterPro" id="IPR000719">
    <property type="entry name" value="Prot_kinase_dom"/>
</dbReference>
<feature type="compositionally biased region" description="Low complexity" evidence="7">
    <location>
        <begin position="92"/>
        <end position="104"/>
    </location>
</feature>
<dbReference type="PROSITE" id="PS50088">
    <property type="entry name" value="ANK_REPEAT"/>
    <property type="match status" value="9"/>
</dbReference>
<accession>A0A0G4HMZ4</accession>
<feature type="region of interest" description="Disordered" evidence="7">
    <location>
        <begin position="53"/>
        <end position="106"/>
    </location>
</feature>
<keyword evidence="2 6" id="KW-0547">Nucleotide-binding</keyword>
<evidence type="ECO:0000256" key="6">
    <source>
        <dbReference type="PROSITE-ProRule" id="PRU10141"/>
    </source>
</evidence>
<protein>
    <recommendedName>
        <fullName evidence="8">Protein kinase domain-containing protein</fullName>
    </recommendedName>
</protein>
<keyword evidence="1" id="KW-0677">Repeat</keyword>
<evidence type="ECO:0000256" key="7">
    <source>
        <dbReference type="SAM" id="MobiDB-lite"/>
    </source>
</evidence>
<dbReference type="PANTHER" id="PTHR24171">
    <property type="entry name" value="ANKYRIN REPEAT DOMAIN-CONTAINING PROTEIN 39-RELATED"/>
    <property type="match status" value="1"/>
</dbReference>
<feature type="repeat" description="ANK" evidence="5">
    <location>
        <begin position="1153"/>
        <end position="1185"/>
    </location>
</feature>
<dbReference type="InterPro" id="IPR008271">
    <property type="entry name" value="Ser/Thr_kinase_AS"/>
</dbReference>
<keyword evidence="4 5" id="KW-0040">ANK repeat</keyword>
<dbReference type="PROSITE" id="PS50297">
    <property type="entry name" value="ANK_REP_REGION"/>
    <property type="match status" value="7"/>
</dbReference>
<dbReference type="Gene3D" id="1.10.510.10">
    <property type="entry name" value="Transferase(Phosphotransferase) domain 1"/>
    <property type="match status" value="2"/>
</dbReference>
<reference evidence="9" key="1">
    <citation type="submission" date="2014-11" db="EMBL/GenBank/DDBJ databases">
        <authorList>
            <person name="Otto D Thomas"/>
            <person name="Naeem Raeece"/>
        </authorList>
    </citation>
    <scope>NUCLEOTIDE SEQUENCE</scope>
</reference>
<dbReference type="GO" id="GO:0005524">
    <property type="term" value="F:ATP binding"/>
    <property type="evidence" value="ECO:0007669"/>
    <property type="project" value="UniProtKB-UniRule"/>
</dbReference>
<dbReference type="SUPFAM" id="SSF48403">
    <property type="entry name" value="Ankyrin repeat"/>
    <property type="match status" value="2"/>
</dbReference>
<dbReference type="PANTHER" id="PTHR24171:SF10">
    <property type="entry name" value="ANKYRIN REPEAT DOMAIN-CONTAINING PROTEIN 29-LIKE"/>
    <property type="match status" value="1"/>
</dbReference>
<dbReference type="Gene3D" id="1.25.40.20">
    <property type="entry name" value="Ankyrin repeat-containing domain"/>
    <property type="match status" value="5"/>
</dbReference>
<feature type="repeat" description="ANK" evidence="5">
    <location>
        <begin position="934"/>
        <end position="966"/>
    </location>
</feature>
<name>A0A0G4HMZ4_9ALVE</name>
<feature type="repeat" description="ANK" evidence="5">
    <location>
        <begin position="999"/>
        <end position="1031"/>
    </location>
</feature>
<dbReference type="Pfam" id="PF00069">
    <property type="entry name" value="Pkinase"/>
    <property type="match status" value="2"/>
</dbReference>
<feature type="repeat" description="ANK" evidence="5">
    <location>
        <begin position="530"/>
        <end position="562"/>
    </location>
</feature>
<evidence type="ECO:0000256" key="1">
    <source>
        <dbReference type="ARBA" id="ARBA00022737"/>
    </source>
</evidence>
<proteinExistence type="predicted"/>
<dbReference type="InterPro" id="IPR002110">
    <property type="entry name" value="Ankyrin_rpt"/>
</dbReference>
<feature type="repeat" description="ANK" evidence="5">
    <location>
        <begin position="1032"/>
        <end position="1064"/>
    </location>
</feature>
<dbReference type="SMART" id="SM00220">
    <property type="entry name" value="S_TKc"/>
    <property type="match status" value="2"/>
</dbReference>
<dbReference type="PROSITE" id="PS50011">
    <property type="entry name" value="PROTEIN_KINASE_DOM"/>
    <property type="match status" value="2"/>
</dbReference>
<evidence type="ECO:0000313" key="9">
    <source>
        <dbReference type="EMBL" id="CEM45729.1"/>
    </source>
</evidence>
<gene>
    <name evidence="9" type="ORF">Cvel_7623</name>
</gene>
<feature type="compositionally biased region" description="Gly residues" evidence="7">
    <location>
        <begin position="63"/>
        <end position="74"/>
    </location>
</feature>
<feature type="binding site" evidence="6">
    <location>
        <position position="230"/>
    </location>
    <ligand>
        <name>ATP</name>
        <dbReference type="ChEBI" id="CHEBI:30616"/>
    </ligand>
</feature>
<dbReference type="InterPro" id="IPR017441">
    <property type="entry name" value="Protein_kinase_ATP_BS"/>
</dbReference>
<feature type="repeat" description="ANK" evidence="5">
    <location>
        <begin position="1186"/>
        <end position="1218"/>
    </location>
</feature>
<dbReference type="PRINTS" id="PR01415">
    <property type="entry name" value="ANKYRIN"/>
</dbReference>
<dbReference type="SUPFAM" id="SSF56112">
    <property type="entry name" value="Protein kinase-like (PK-like)"/>
    <property type="match status" value="2"/>
</dbReference>
<feature type="domain" description="Protein kinase" evidence="8">
    <location>
        <begin position="622"/>
        <end position="883"/>
    </location>
</feature>
<dbReference type="Pfam" id="PF00023">
    <property type="entry name" value="Ank"/>
    <property type="match status" value="1"/>
</dbReference>
<evidence type="ECO:0000259" key="8">
    <source>
        <dbReference type="PROSITE" id="PS50011"/>
    </source>
</evidence>
<dbReference type="VEuPathDB" id="CryptoDB:Cvel_7623"/>
<dbReference type="Gene3D" id="3.30.200.20">
    <property type="entry name" value="Phosphorylase Kinase, domain 1"/>
    <property type="match status" value="1"/>
</dbReference>
<feature type="repeat" description="ANK" evidence="5">
    <location>
        <begin position="1065"/>
        <end position="1119"/>
    </location>
</feature>
<feature type="repeat" description="ANK" evidence="5">
    <location>
        <begin position="967"/>
        <end position="999"/>
    </location>
</feature>
<sequence length="1258" mass="135259">MRKSPCTLSEKLVGAGSARGARVTGGGSAESWNIGNFSQRAYEEESMHLEREAGVANAKSGGEPYGEGSGGRGGESLLVVDPDHAMTSMPLGTQRRQTEGQTGTDDGALLLGVTGGRRSAHVSVGWVLSAEARARAPTPANPSDIVADSSPGSDQSGRGFSDALLEQPQQGGERSGTVSAFLSRTDLPDDVTVVLLMKAISGLTKLKKLGQGGFGEVWEGELNGEAVAIKMISERRSQGQTMGTIVKQEKHRKHIAREVLALMKSVLEVDPHVCKFFGAYPARGCTLLVLELCQGDLTKLTRRGKRLSLDAARSITRTIAETLDRLHKKRIKHLDLKQANVLLKQLPTGDLDSEIETVCEGIRMSDFGLAQTQIADGFVVGTGGGGTPPYMAPEQLRGLNEKDDLTKVDVYALALLLWELLSGKRAWKGKSCEEIRVLVLNGDRPPLKDIPSEMRPLVSCMWRQNASERPTAEECAELLSLDPSLFSRASPELFSVEVDSGNSFHIKALLKLGLVDVNCRLNWPPLYDTAKMTAAHVAAFSGQVETLMVLADAGAELNAMDSHGRSPAECCSLFCYNSEKRMKFRRVLEALQGKAKKSNLGGATYLTHNERETLAAVPGLEVAEARFVRDGTWGPVFKGMLHRQPVAVERVQACSAQAVKEVSAMVSAMRKGVSHANIRKSFGSYTCPDAGSALLVLELCESVMTWLTDKGPVSVRAALSVACTIAGALAELHTHDMSHGALKLENVLVEGKIESQSALWGKFERLRALCNSIRLSGFGLTQSPLGPRRCGTPQYISPEQWGNGGVPTKKADVYALGFILWELLSGKRAWEGKSCEEIRVLVLNGDRPPLKAMEPRVADFMSRMWGQEAVTRPTAAEIAEEFNRSGEVVNASMSLRAGVSVREMLFDAVERSDSSAVAKLLASDRINVNCRGEGGRTPLHAAASRGHNTVVPILLEAGADPYMEDSYGRTPLNIAALNGHAEVVSILLDAGADKEKAEDGRTPLLEAAARGYDDIVYSLLQAGARVEKADKDGRTPLHAAAAGGYDAVVSALLKAGAAVDKADNDGRTPLHAAAAGGCNNVVSFPVFTYRFQPVGIVRSYDAVVSALLKAGADVDKADNLRKTSLCFAARDGRTSAVYILLQAGADKNKADKEGRTPLHVAASEDRDAVVPILHEAGADKDISNNFGRTPLHVAAERGHVDVVSILLWAGADKDRADNNRDTPLQIARQRGHKVVVTMLKRRKNWFFTLLSWCGRATQ</sequence>
<evidence type="ECO:0000256" key="5">
    <source>
        <dbReference type="PROSITE-ProRule" id="PRU00023"/>
    </source>
</evidence>
<dbReference type="PhylomeDB" id="A0A0G4HMZ4"/>
<dbReference type="InterPro" id="IPR011009">
    <property type="entry name" value="Kinase-like_dom_sf"/>
</dbReference>
<feature type="region of interest" description="Disordered" evidence="7">
    <location>
        <begin position="134"/>
        <end position="161"/>
    </location>
</feature>
<evidence type="ECO:0000256" key="4">
    <source>
        <dbReference type="ARBA" id="ARBA00023043"/>
    </source>
</evidence>
<evidence type="ECO:0000256" key="2">
    <source>
        <dbReference type="ARBA" id="ARBA00022741"/>
    </source>
</evidence>
<dbReference type="EMBL" id="CDMZ01003260">
    <property type="protein sequence ID" value="CEM45729.1"/>
    <property type="molecule type" value="Genomic_DNA"/>
</dbReference>
<dbReference type="AlphaFoldDB" id="A0A0G4HMZ4"/>
<feature type="repeat" description="ANK" evidence="5">
    <location>
        <begin position="1120"/>
        <end position="1152"/>
    </location>
</feature>
<dbReference type="GO" id="GO:0004672">
    <property type="term" value="F:protein kinase activity"/>
    <property type="evidence" value="ECO:0007669"/>
    <property type="project" value="InterPro"/>
</dbReference>
<dbReference type="Pfam" id="PF12796">
    <property type="entry name" value="Ank_2"/>
    <property type="match status" value="3"/>
</dbReference>